<dbReference type="EMBL" id="JANBQB010000052">
    <property type="protein sequence ID" value="KAJ1983507.1"/>
    <property type="molecule type" value="Genomic_DNA"/>
</dbReference>
<keyword evidence="5" id="KW-1185">Reference proteome</keyword>
<dbReference type="OrthoDB" id="5368485at2759"/>
<evidence type="ECO:0000313" key="5">
    <source>
        <dbReference type="Proteomes" id="UP001151582"/>
    </source>
</evidence>
<feature type="compositionally biased region" description="Basic residues" evidence="2">
    <location>
        <begin position="1096"/>
        <end position="1108"/>
    </location>
</feature>
<dbReference type="PANTHER" id="PTHR12482:SF62">
    <property type="entry name" value="LIPASE ROG1-RELATED"/>
    <property type="match status" value="1"/>
</dbReference>
<feature type="region of interest" description="Disordered" evidence="2">
    <location>
        <begin position="76"/>
        <end position="136"/>
    </location>
</feature>
<evidence type="ECO:0000259" key="3">
    <source>
        <dbReference type="Pfam" id="PF05057"/>
    </source>
</evidence>
<dbReference type="AlphaFoldDB" id="A0A9W8EEN6"/>
<feature type="compositionally biased region" description="Low complexity" evidence="2">
    <location>
        <begin position="78"/>
        <end position="96"/>
    </location>
</feature>
<dbReference type="InterPro" id="IPR044294">
    <property type="entry name" value="Lipase-like"/>
</dbReference>
<feature type="region of interest" description="Disordered" evidence="2">
    <location>
        <begin position="971"/>
        <end position="1000"/>
    </location>
</feature>
<feature type="compositionally biased region" description="Basic and acidic residues" evidence="2">
    <location>
        <begin position="1078"/>
        <end position="1087"/>
    </location>
</feature>
<comment type="similarity">
    <text evidence="1">Belongs to the putative lipase ROG1 family.</text>
</comment>
<sequence length="1171" mass="129249">MQLLAQTNGSLGVGDLSRYSLQVTWPIPYFPGPERRRVVVQVSNTTPVYKNLAVQSGPFALSATVETRRVRSNHHFETPLSGSSATSSPQSTPPNSIGRSGARIQSTPPKVPCRTNSALRSTSPASSHGSSRSYQRLKRRLKRFTRLPHPTSIASSSRSDQFTTAHTAMIIIGGQSWKAAFALSPAEQPDALFDIEIVSEVNHINTQVQYTLKVWLDCRTVEPTEAHMASNRPMPTPAPNDSFSQRWRHWVDTVAATPAFSGLGRSLWVTPNSDANQQPQRLGHRGRGRSISDPHIAVTYCKATAEAPRIRDRRHSDHGDQLWLTGTASRRAHGSECPGGWLYSGHPAIDFADDGHDDNVSNHGVTAANAVRGTLVLTHTTASVFENAAWRSDPDAWTGLNRPAHLVVLSHGLMGSRLDELYLYEAIQRRYDSDEIGCNDGMPNPTAMAPEPISQCDPSTGTFHKDDVRSSGRKLPTTSAVRILSPSCNHGRTSDGIDVCGLRSAQAILEAVQWQTHRAHYQQVANHVVDVLQRISSESSPGSANEKTECELPASQPTCATEASSNVRHRISFIGHSLGGLTNLNCLYHLDRLTNGQFFLAFEPVHFVTLATPYLGIAENYSVINQACRWGVMGQTGKELAYLHTHNPFKRMLHFDEMLVSTAATADANAPTKAEGPTQRRSACLARVQHELSQLESESSSDASDTDEPSSAPGDSSPEPAKSTTILDFRWALNWPKSLRPRQRSPPPSSPRSSHRPAHPSRQLKRTAQSVKRDNILLHMCRYDQPYIQLLSRFQSRTTYANVDNDVSVGFYTAGLVYTDFDRTQFLARARQTTLAKLHNASKLLWNRTLQFSGPVLNHHPDQHRYHDDDCHLPLPSRNGAEQPVVADDPVQVQVSPMSTDIAPTPPTLTTSPDAALSNPEAQASPSVDTVASRVSAGVQTGYRSLLQLFQSASLNRSESSAGWRDSTLLKDIGNGHGSQGSSDAPLPSADTEHGLTSMPPAVQPDFAVWHQTPIVHDEWVDTEQLVTRLIPRLAESYPPTTDNRAMATNLNGQRTQPSPTVDTPPPTELCDNGHTNQDYRRSDIDQKQQCSSTASRHHHHHRRRHHPMTNGSYPHWIAHLALGFHMPGLSWRKVHVYFATDAHNQIIARRRFYQRSGAPVIAHLLKHHPF</sequence>
<feature type="compositionally biased region" description="Polar residues" evidence="2">
    <location>
        <begin position="103"/>
        <end position="134"/>
    </location>
</feature>
<reference evidence="4" key="1">
    <citation type="submission" date="2022-07" db="EMBL/GenBank/DDBJ databases">
        <title>Phylogenomic reconstructions and comparative analyses of Kickxellomycotina fungi.</title>
        <authorList>
            <person name="Reynolds N.K."/>
            <person name="Stajich J.E."/>
            <person name="Barry K."/>
            <person name="Grigoriev I.V."/>
            <person name="Crous P."/>
            <person name="Smith M.E."/>
        </authorList>
    </citation>
    <scope>NUCLEOTIDE SEQUENCE</scope>
    <source>
        <strain evidence="4">RSA 567</strain>
    </source>
</reference>
<feature type="compositionally biased region" description="Polar residues" evidence="2">
    <location>
        <begin position="1039"/>
        <end position="1062"/>
    </location>
</feature>
<evidence type="ECO:0000256" key="2">
    <source>
        <dbReference type="SAM" id="MobiDB-lite"/>
    </source>
</evidence>
<protein>
    <recommendedName>
        <fullName evidence="3">DUF676 domain-containing protein</fullName>
    </recommendedName>
</protein>
<organism evidence="4 5">
    <name type="scientific">Dimargaris verticillata</name>
    <dbReference type="NCBI Taxonomy" id="2761393"/>
    <lineage>
        <taxon>Eukaryota</taxon>
        <taxon>Fungi</taxon>
        <taxon>Fungi incertae sedis</taxon>
        <taxon>Zoopagomycota</taxon>
        <taxon>Kickxellomycotina</taxon>
        <taxon>Dimargaritomycetes</taxon>
        <taxon>Dimargaritales</taxon>
        <taxon>Dimargaritaceae</taxon>
        <taxon>Dimargaris</taxon>
    </lineage>
</organism>
<comment type="caution">
    <text evidence="4">The sequence shown here is derived from an EMBL/GenBank/DDBJ whole genome shotgun (WGS) entry which is preliminary data.</text>
</comment>
<feature type="region of interest" description="Disordered" evidence="2">
    <location>
        <begin position="1037"/>
        <end position="1110"/>
    </location>
</feature>
<feature type="compositionally biased region" description="Polar residues" evidence="2">
    <location>
        <begin position="920"/>
        <end position="929"/>
    </location>
</feature>
<evidence type="ECO:0000313" key="4">
    <source>
        <dbReference type="EMBL" id="KAJ1983507.1"/>
    </source>
</evidence>
<name>A0A9W8EEN6_9FUNG</name>
<feature type="region of interest" description="Disordered" evidence="2">
    <location>
        <begin position="689"/>
        <end position="723"/>
    </location>
</feature>
<feature type="domain" description="DUF676" evidence="3">
    <location>
        <begin position="564"/>
        <end position="644"/>
    </location>
</feature>
<dbReference type="InterPro" id="IPR029058">
    <property type="entry name" value="AB_hydrolase_fold"/>
</dbReference>
<dbReference type="Proteomes" id="UP001151582">
    <property type="component" value="Unassembled WGS sequence"/>
</dbReference>
<proteinExistence type="inferred from homology"/>
<gene>
    <name evidence="4" type="ORF">H4R34_001232</name>
</gene>
<feature type="region of interest" description="Disordered" evidence="2">
    <location>
        <begin position="737"/>
        <end position="769"/>
    </location>
</feature>
<feature type="compositionally biased region" description="Basic residues" evidence="2">
    <location>
        <begin position="753"/>
        <end position="765"/>
    </location>
</feature>
<dbReference type="SUPFAM" id="SSF53474">
    <property type="entry name" value="alpha/beta-Hydrolases"/>
    <property type="match status" value="1"/>
</dbReference>
<dbReference type="Pfam" id="PF05057">
    <property type="entry name" value="DUF676"/>
    <property type="match status" value="1"/>
</dbReference>
<accession>A0A9W8EEN6</accession>
<feature type="compositionally biased region" description="Low complexity" evidence="2">
    <location>
        <begin position="696"/>
        <end position="713"/>
    </location>
</feature>
<dbReference type="PANTHER" id="PTHR12482">
    <property type="entry name" value="LIPASE ROG1-RELATED-RELATED"/>
    <property type="match status" value="1"/>
</dbReference>
<feature type="region of interest" description="Disordered" evidence="2">
    <location>
        <begin position="897"/>
        <end position="929"/>
    </location>
</feature>
<evidence type="ECO:0000256" key="1">
    <source>
        <dbReference type="ARBA" id="ARBA00007920"/>
    </source>
</evidence>
<dbReference type="InterPro" id="IPR007751">
    <property type="entry name" value="DUF676_lipase-like"/>
</dbReference>